<dbReference type="InParanoid" id="D6W6Z1"/>
<accession>D6W6Z1</accession>
<protein>
    <submittedName>
        <fullName evidence="1">Uncharacterized protein</fullName>
    </submittedName>
</protein>
<dbReference type="HOGENOM" id="CLU_3280156_0_0_1"/>
<dbReference type="Proteomes" id="UP000007266">
    <property type="component" value="Linkage group 1"/>
</dbReference>
<evidence type="ECO:0000313" key="2">
    <source>
        <dbReference type="Proteomes" id="UP000007266"/>
    </source>
</evidence>
<name>D6W6Z1_TRICA</name>
<sequence>MKYCLVIIKVVVRNRKNRFISNTNIILQQLNQNRKNRFASK</sequence>
<evidence type="ECO:0000313" key="1">
    <source>
        <dbReference type="EMBL" id="EFA11483.1"/>
    </source>
</evidence>
<keyword evidence="2" id="KW-1185">Reference proteome</keyword>
<reference evidence="1 2" key="2">
    <citation type="journal article" date="2010" name="Nucleic Acids Res.">
        <title>BeetleBase in 2010: revisions to provide comprehensive genomic information for Tribolium castaneum.</title>
        <authorList>
            <person name="Kim H.S."/>
            <person name="Murphy T."/>
            <person name="Xia J."/>
            <person name="Caragea D."/>
            <person name="Park Y."/>
            <person name="Beeman R.W."/>
            <person name="Lorenzen M.D."/>
            <person name="Butcher S."/>
            <person name="Manak J.R."/>
            <person name="Brown S.J."/>
        </authorList>
    </citation>
    <scope>GENOME REANNOTATION</scope>
    <source>
        <strain evidence="1 2">Georgia GA2</strain>
    </source>
</reference>
<dbReference type="AlphaFoldDB" id="D6W6Z1"/>
<dbReference type="EMBL" id="KQ971307">
    <property type="protein sequence ID" value="EFA11483.1"/>
    <property type="molecule type" value="Genomic_DNA"/>
</dbReference>
<gene>
    <name evidence="1" type="primary">GLEAN_14195</name>
    <name evidence="1" type="ORF">TcasGA2_TC014195</name>
</gene>
<organism evidence="1 2">
    <name type="scientific">Tribolium castaneum</name>
    <name type="common">Red flour beetle</name>
    <dbReference type="NCBI Taxonomy" id="7070"/>
    <lineage>
        <taxon>Eukaryota</taxon>
        <taxon>Metazoa</taxon>
        <taxon>Ecdysozoa</taxon>
        <taxon>Arthropoda</taxon>
        <taxon>Hexapoda</taxon>
        <taxon>Insecta</taxon>
        <taxon>Pterygota</taxon>
        <taxon>Neoptera</taxon>
        <taxon>Endopterygota</taxon>
        <taxon>Coleoptera</taxon>
        <taxon>Polyphaga</taxon>
        <taxon>Cucujiformia</taxon>
        <taxon>Tenebrionidae</taxon>
        <taxon>Tenebrionidae incertae sedis</taxon>
        <taxon>Tribolium</taxon>
    </lineage>
</organism>
<proteinExistence type="predicted"/>
<reference evidence="1 2" key="1">
    <citation type="journal article" date="2008" name="Nature">
        <title>The genome of the model beetle and pest Tribolium castaneum.</title>
        <authorList>
            <consortium name="Tribolium Genome Sequencing Consortium"/>
            <person name="Richards S."/>
            <person name="Gibbs R.A."/>
            <person name="Weinstock G.M."/>
            <person name="Brown S.J."/>
            <person name="Denell R."/>
            <person name="Beeman R.W."/>
            <person name="Gibbs R."/>
            <person name="Beeman R.W."/>
            <person name="Brown S.J."/>
            <person name="Bucher G."/>
            <person name="Friedrich M."/>
            <person name="Grimmelikhuijzen C.J."/>
            <person name="Klingler M."/>
            <person name="Lorenzen M."/>
            <person name="Richards S."/>
            <person name="Roth S."/>
            <person name="Schroder R."/>
            <person name="Tautz D."/>
            <person name="Zdobnov E.M."/>
            <person name="Muzny D."/>
            <person name="Gibbs R.A."/>
            <person name="Weinstock G.M."/>
            <person name="Attaway T."/>
            <person name="Bell S."/>
            <person name="Buhay C.J."/>
            <person name="Chandrabose M.N."/>
            <person name="Chavez D."/>
            <person name="Clerk-Blankenburg K.P."/>
            <person name="Cree A."/>
            <person name="Dao M."/>
            <person name="Davis C."/>
            <person name="Chacko J."/>
            <person name="Dinh H."/>
            <person name="Dugan-Rocha S."/>
            <person name="Fowler G."/>
            <person name="Garner T.T."/>
            <person name="Garnes J."/>
            <person name="Gnirke A."/>
            <person name="Hawes A."/>
            <person name="Hernandez J."/>
            <person name="Hines S."/>
            <person name="Holder M."/>
            <person name="Hume J."/>
            <person name="Jhangiani S.N."/>
            <person name="Joshi V."/>
            <person name="Khan Z.M."/>
            <person name="Jackson L."/>
            <person name="Kovar C."/>
            <person name="Kowis A."/>
            <person name="Lee S."/>
            <person name="Lewis L.R."/>
            <person name="Margolis J."/>
            <person name="Morgan M."/>
            <person name="Nazareth L.V."/>
            <person name="Nguyen N."/>
            <person name="Okwuonu G."/>
            <person name="Parker D."/>
            <person name="Richards S."/>
            <person name="Ruiz S.J."/>
            <person name="Santibanez J."/>
            <person name="Savard J."/>
            <person name="Scherer S.E."/>
            <person name="Schneider B."/>
            <person name="Sodergren E."/>
            <person name="Tautz D."/>
            <person name="Vattahil S."/>
            <person name="Villasana D."/>
            <person name="White C.S."/>
            <person name="Wright R."/>
            <person name="Park Y."/>
            <person name="Beeman R.W."/>
            <person name="Lord J."/>
            <person name="Oppert B."/>
            <person name="Lorenzen M."/>
            <person name="Brown S."/>
            <person name="Wang L."/>
            <person name="Savard J."/>
            <person name="Tautz D."/>
            <person name="Richards S."/>
            <person name="Weinstock G."/>
            <person name="Gibbs R.A."/>
            <person name="Liu Y."/>
            <person name="Worley K."/>
            <person name="Weinstock G."/>
            <person name="Elsik C.G."/>
            <person name="Reese J.T."/>
            <person name="Elhaik E."/>
            <person name="Landan G."/>
            <person name="Graur D."/>
            <person name="Arensburger P."/>
            <person name="Atkinson P."/>
            <person name="Beeman R.W."/>
            <person name="Beidler J."/>
            <person name="Brown S.J."/>
            <person name="Demuth J.P."/>
            <person name="Drury D.W."/>
            <person name="Du Y.Z."/>
            <person name="Fujiwara H."/>
            <person name="Lorenzen M."/>
            <person name="Maselli V."/>
            <person name="Osanai M."/>
            <person name="Park Y."/>
            <person name="Robertson H.M."/>
            <person name="Tu Z."/>
            <person name="Wang J.J."/>
            <person name="Wang S."/>
            <person name="Richards S."/>
            <person name="Song H."/>
            <person name="Zhang L."/>
            <person name="Sodergren E."/>
            <person name="Werner D."/>
            <person name="Stanke M."/>
            <person name="Morgenstern B."/>
            <person name="Solovyev V."/>
            <person name="Kosarev P."/>
            <person name="Brown G."/>
            <person name="Chen H.C."/>
            <person name="Ermolaeva O."/>
            <person name="Hlavina W."/>
            <person name="Kapustin Y."/>
            <person name="Kiryutin B."/>
            <person name="Kitts P."/>
            <person name="Maglott D."/>
            <person name="Pruitt K."/>
            <person name="Sapojnikov V."/>
            <person name="Souvorov A."/>
            <person name="Mackey A.J."/>
            <person name="Waterhouse R.M."/>
            <person name="Wyder S."/>
            <person name="Zdobnov E.M."/>
            <person name="Zdobnov E.M."/>
            <person name="Wyder S."/>
            <person name="Kriventseva E.V."/>
            <person name="Kadowaki T."/>
            <person name="Bork P."/>
            <person name="Aranda M."/>
            <person name="Bao R."/>
            <person name="Beermann A."/>
            <person name="Berns N."/>
            <person name="Bolognesi R."/>
            <person name="Bonneton F."/>
            <person name="Bopp D."/>
            <person name="Brown S.J."/>
            <person name="Bucher G."/>
            <person name="Butts T."/>
            <person name="Chaumot A."/>
            <person name="Denell R.E."/>
            <person name="Ferrier D.E."/>
            <person name="Friedrich M."/>
            <person name="Gordon C.M."/>
            <person name="Jindra M."/>
            <person name="Klingler M."/>
            <person name="Lan Q."/>
            <person name="Lattorff H.M."/>
            <person name="Laudet V."/>
            <person name="von Levetsow C."/>
            <person name="Liu Z."/>
            <person name="Lutz R."/>
            <person name="Lynch J.A."/>
            <person name="da Fonseca R.N."/>
            <person name="Posnien N."/>
            <person name="Reuter R."/>
            <person name="Roth S."/>
            <person name="Savard J."/>
            <person name="Schinko J.B."/>
            <person name="Schmitt C."/>
            <person name="Schoppmeier M."/>
            <person name="Schroder R."/>
            <person name="Shippy T.D."/>
            <person name="Simonnet F."/>
            <person name="Marques-Souza H."/>
            <person name="Tautz D."/>
            <person name="Tomoyasu Y."/>
            <person name="Trauner J."/>
            <person name="Van der Zee M."/>
            <person name="Vervoort M."/>
            <person name="Wittkopp N."/>
            <person name="Wimmer E.A."/>
            <person name="Yang X."/>
            <person name="Jones A.K."/>
            <person name="Sattelle D.B."/>
            <person name="Ebert P.R."/>
            <person name="Nelson D."/>
            <person name="Scott J.G."/>
            <person name="Beeman R.W."/>
            <person name="Muthukrishnan S."/>
            <person name="Kramer K.J."/>
            <person name="Arakane Y."/>
            <person name="Beeman R.W."/>
            <person name="Zhu Q."/>
            <person name="Hogenkamp D."/>
            <person name="Dixit R."/>
            <person name="Oppert B."/>
            <person name="Jiang H."/>
            <person name="Zou Z."/>
            <person name="Marshall J."/>
            <person name="Elpidina E."/>
            <person name="Vinokurov K."/>
            <person name="Oppert C."/>
            <person name="Zou Z."/>
            <person name="Evans J."/>
            <person name="Lu Z."/>
            <person name="Zhao P."/>
            <person name="Sumathipala N."/>
            <person name="Altincicek B."/>
            <person name="Vilcinskas A."/>
            <person name="Williams M."/>
            <person name="Hultmark D."/>
            <person name="Hetru C."/>
            <person name="Jiang H."/>
            <person name="Grimmelikhuijzen C.J."/>
            <person name="Hauser F."/>
            <person name="Cazzamali G."/>
            <person name="Williamson M."/>
            <person name="Park Y."/>
            <person name="Li B."/>
            <person name="Tanaka Y."/>
            <person name="Predel R."/>
            <person name="Neupert S."/>
            <person name="Schachtner J."/>
            <person name="Verleyen P."/>
            <person name="Raible F."/>
            <person name="Bork P."/>
            <person name="Friedrich M."/>
            <person name="Walden K.K."/>
            <person name="Robertson H.M."/>
            <person name="Angeli S."/>
            <person name="Foret S."/>
            <person name="Bucher G."/>
            <person name="Schuetz S."/>
            <person name="Maleszka R."/>
            <person name="Wimmer E.A."/>
            <person name="Beeman R.W."/>
            <person name="Lorenzen M."/>
            <person name="Tomoyasu Y."/>
            <person name="Miller S.C."/>
            <person name="Grossmann D."/>
            <person name="Bucher G."/>
        </authorList>
    </citation>
    <scope>NUCLEOTIDE SEQUENCE [LARGE SCALE GENOMIC DNA]</scope>
    <source>
        <strain evidence="1 2">Georgia GA2</strain>
    </source>
</reference>